<organism evidence="13 14">
    <name type="scientific">Australozyma saopauloensis</name>
    <dbReference type="NCBI Taxonomy" id="291208"/>
    <lineage>
        <taxon>Eukaryota</taxon>
        <taxon>Fungi</taxon>
        <taxon>Dikarya</taxon>
        <taxon>Ascomycota</taxon>
        <taxon>Saccharomycotina</taxon>
        <taxon>Pichiomycetes</taxon>
        <taxon>Metschnikowiaceae</taxon>
        <taxon>Australozyma</taxon>
    </lineage>
</organism>
<dbReference type="PANTHER" id="PTHR47424">
    <property type="entry name" value="REGULATORY PROTEIN GAL4"/>
    <property type="match status" value="1"/>
</dbReference>
<keyword evidence="2" id="KW-0479">Metal-binding</keyword>
<reference evidence="13 14" key="1">
    <citation type="submission" date="2023-10" db="EMBL/GenBank/DDBJ databases">
        <title>Draft Genome Sequence of Candida saopaulonensis from a very Premature Infant with Sepsis.</title>
        <authorList>
            <person name="Ning Y."/>
            <person name="Dai R."/>
            <person name="Xiao M."/>
            <person name="Xu Y."/>
            <person name="Yan Q."/>
            <person name="Zhang L."/>
        </authorList>
    </citation>
    <scope>NUCLEOTIDE SEQUENCE [LARGE SCALE GENOMIC DNA]</scope>
    <source>
        <strain evidence="13 14">19XY460</strain>
    </source>
</reference>
<evidence type="ECO:0000256" key="2">
    <source>
        <dbReference type="ARBA" id="ARBA00022723"/>
    </source>
</evidence>
<gene>
    <name evidence="13" type="ORF">PUMCH_004276</name>
</gene>
<evidence type="ECO:0000256" key="9">
    <source>
        <dbReference type="ARBA" id="ARBA00023242"/>
    </source>
</evidence>
<evidence type="ECO:0000256" key="8">
    <source>
        <dbReference type="ARBA" id="ARBA00023163"/>
    </source>
</evidence>
<evidence type="ECO:0000313" key="14">
    <source>
        <dbReference type="Proteomes" id="UP001338582"/>
    </source>
</evidence>
<keyword evidence="7" id="KW-0010">Activator</keyword>
<protein>
    <recommendedName>
        <fullName evidence="12">Zn(2)-C6 fungal-type domain-containing protein</fullName>
    </recommendedName>
</protein>
<dbReference type="CDD" id="cd00067">
    <property type="entry name" value="GAL4"/>
    <property type="match status" value="1"/>
</dbReference>
<dbReference type="Proteomes" id="UP001338582">
    <property type="component" value="Chromosome 5"/>
</dbReference>
<dbReference type="GO" id="GO:0008270">
    <property type="term" value="F:zinc ion binding"/>
    <property type="evidence" value="ECO:0007669"/>
    <property type="project" value="InterPro"/>
</dbReference>
<evidence type="ECO:0000256" key="6">
    <source>
        <dbReference type="ARBA" id="ARBA00023144"/>
    </source>
</evidence>
<feature type="domain" description="Zn(2)-C6 fungal-type" evidence="12">
    <location>
        <begin position="64"/>
        <end position="94"/>
    </location>
</feature>
<dbReference type="InterPro" id="IPR051127">
    <property type="entry name" value="Fungal_SecMet_Regulators"/>
</dbReference>
<dbReference type="GO" id="GO:0000978">
    <property type="term" value="F:RNA polymerase II cis-regulatory region sequence-specific DNA binding"/>
    <property type="evidence" value="ECO:0007669"/>
    <property type="project" value="TreeGrafter"/>
</dbReference>
<dbReference type="GO" id="GO:0006012">
    <property type="term" value="P:galactose metabolic process"/>
    <property type="evidence" value="ECO:0007669"/>
    <property type="project" value="UniProtKB-KW"/>
</dbReference>
<dbReference type="KEGG" id="asau:88175337"/>
<evidence type="ECO:0000256" key="11">
    <source>
        <dbReference type="SAM" id="MobiDB-lite"/>
    </source>
</evidence>
<dbReference type="GO" id="GO:0005634">
    <property type="term" value="C:nucleus"/>
    <property type="evidence" value="ECO:0007669"/>
    <property type="project" value="UniProtKB-SubCell"/>
</dbReference>
<proteinExistence type="predicted"/>
<dbReference type="PANTHER" id="PTHR47424:SF3">
    <property type="entry name" value="REGULATORY PROTEIN GAL4"/>
    <property type="match status" value="1"/>
</dbReference>
<dbReference type="GO" id="GO:0000435">
    <property type="term" value="P:positive regulation of transcription from RNA polymerase II promoter by galactose"/>
    <property type="evidence" value="ECO:0007669"/>
    <property type="project" value="TreeGrafter"/>
</dbReference>
<dbReference type="RefSeq" id="XP_062879287.1">
    <property type="nucleotide sequence ID" value="XM_063023217.1"/>
</dbReference>
<dbReference type="Gene3D" id="4.10.240.10">
    <property type="entry name" value="Zn(2)-C6 fungal-type DNA-binding domain"/>
    <property type="match status" value="1"/>
</dbReference>
<dbReference type="SMART" id="SM00066">
    <property type="entry name" value="GAL4"/>
    <property type="match status" value="1"/>
</dbReference>
<evidence type="ECO:0000256" key="5">
    <source>
        <dbReference type="ARBA" id="ARBA00023125"/>
    </source>
</evidence>
<dbReference type="SUPFAM" id="SSF57701">
    <property type="entry name" value="Zn2/Cys6 DNA-binding domain"/>
    <property type="match status" value="1"/>
</dbReference>
<evidence type="ECO:0000256" key="1">
    <source>
        <dbReference type="ARBA" id="ARBA00004123"/>
    </source>
</evidence>
<dbReference type="CDD" id="cd14654">
    <property type="entry name" value="ZIP_Gal4"/>
    <property type="match status" value="1"/>
</dbReference>
<dbReference type="AlphaFoldDB" id="A0AAX4HEU5"/>
<dbReference type="GeneID" id="88175337"/>
<feature type="region of interest" description="Disordered" evidence="11">
    <location>
        <begin position="23"/>
        <end position="61"/>
    </location>
</feature>
<dbReference type="FunFam" id="4.10.240.10:FF:000009">
    <property type="entry name" value="C6 transcription factor (Gal4)"/>
    <property type="match status" value="1"/>
</dbReference>
<dbReference type="Pfam" id="PF03902">
    <property type="entry name" value="Gal4_dimer"/>
    <property type="match status" value="1"/>
</dbReference>
<dbReference type="InterPro" id="IPR001138">
    <property type="entry name" value="Zn2Cys6_DnaBD"/>
</dbReference>
<accession>A0AAX4HEU5</accession>
<keyword evidence="14" id="KW-1185">Reference proteome</keyword>
<keyword evidence="6" id="KW-0299">Galactose metabolism</keyword>
<keyword evidence="8" id="KW-0804">Transcription</keyword>
<dbReference type="InterPro" id="IPR005600">
    <property type="entry name" value="Gal4_dimer_dom"/>
</dbReference>
<evidence type="ECO:0000259" key="12">
    <source>
        <dbReference type="PROSITE" id="PS50048"/>
    </source>
</evidence>
<dbReference type="InterPro" id="IPR036864">
    <property type="entry name" value="Zn2-C6_fun-type_DNA-bd_sf"/>
</dbReference>
<keyword evidence="10" id="KW-0119">Carbohydrate metabolism</keyword>
<name>A0AAX4HEU5_9ASCO</name>
<evidence type="ECO:0000256" key="7">
    <source>
        <dbReference type="ARBA" id="ARBA00023159"/>
    </source>
</evidence>
<dbReference type="PROSITE" id="PS00463">
    <property type="entry name" value="ZN2_CY6_FUNGAL_1"/>
    <property type="match status" value="1"/>
</dbReference>
<evidence type="ECO:0000313" key="13">
    <source>
        <dbReference type="EMBL" id="WPK26908.1"/>
    </source>
</evidence>
<keyword evidence="4" id="KW-0805">Transcription regulation</keyword>
<dbReference type="EMBL" id="CP138898">
    <property type="protein sequence ID" value="WPK26908.1"/>
    <property type="molecule type" value="Genomic_DNA"/>
</dbReference>
<dbReference type="GO" id="GO:0000981">
    <property type="term" value="F:DNA-binding transcription factor activity, RNA polymerase II-specific"/>
    <property type="evidence" value="ECO:0007669"/>
    <property type="project" value="InterPro"/>
</dbReference>
<evidence type="ECO:0000256" key="10">
    <source>
        <dbReference type="ARBA" id="ARBA00023277"/>
    </source>
</evidence>
<comment type="subcellular location">
    <subcellularLocation>
        <location evidence="1">Nucleus</location>
    </subcellularLocation>
</comment>
<dbReference type="PROSITE" id="PS50048">
    <property type="entry name" value="ZN2_CY6_FUNGAL_2"/>
    <property type="match status" value="1"/>
</dbReference>
<keyword evidence="3" id="KW-0862">Zinc</keyword>
<sequence length="328" mass="37199">MSLDDVNIVVKKEDLSELSCSESSKCQSLPHSHAQRSDEEDVVESLSSYKSDDPSDPNSSIEQACDSCRKRKLKCSKEYPKCLKCIQHNWCCTYSPRTVRSPLTRAHLTEVENKLHRVTSMLRYVLPSSVDVDHLVDSGNFEETLVEFRNQLRNQPSKSTSMVESSTHLPSINSVFSNEGSANESIVDKKQDIQFYNYEKDFDKQKIKQEIIDDFVLNNIPTDSKRFQFISPPAVSRNVHPILIKPTRAMSNCNTNDRYHNVESDVTTNAVSLTSPSSLLSLNSFDNYDYDVDLLDAFADGNTLKRQKTQGASEYSTIFDEVMCDNFA</sequence>
<dbReference type="Gene3D" id="1.20.5.170">
    <property type="match status" value="1"/>
</dbReference>
<keyword evidence="9" id="KW-0539">Nucleus</keyword>
<evidence type="ECO:0000256" key="4">
    <source>
        <dbReference type="ARBA" id="ARBA00023015"/>
    </source>
</evidence>
<dbReference type="Pfam" id="PF00172">
    <property type="entry name" value="Zn_clus"/>
    <property type="match status" value="1"/>
</dbReference>
<evidence type="ECO:0000256" key="3">
    <source>
        <dbReference type="ARBA" id="ARBA00022833"/>
    </source>
</evidence>
<keyword evidence="5" id="KW-0238">DNA-binding</keyword>